<keyword evidence="2" id="KW-1185">Reference proteome</keyword>
<evidence type="ECO:0000313" key="1">
    <source>
        <dbReference type="EMBL" id="RBW68094.1"/>
    </source>
</evidence>
<reference evidence="1 2" key="1">
    <citation type="submission" date="2018-07" db="EMBL/GenBank/DDBJ databases">
        <title>Lottiidibacillus patelloidae gen. nov., sp. nov., isolated from the intestinal tract of a marine limpet and the reclassification of B. taeanensis BH030017T, B. algicola KMM 3737T and B. hwajinpoensis SW-72T as genus Lottiidibacillus.</title>
        <authorList>
            <person name="Liu R."/>
            <person name="Huang Z."/>
        </authorList>
    </citation>
    <scope>NUCLEOTIDE SEQUENCE [LARGE SCALE GENOMIC DNA]</scope>
    <source>
        <strain evidence="1 2">BH030017</strain>
    </source>
</reference>
<name>A0A366XVD4_9BACI</name>
<protein>
    <submittedName>
        <fullName evidence="1">DNA recombinase</fullName>
    </submittedName>
</protein>
<gene>
    <name evidence="1" type="ORF">DS031_18640</name>
</gene>
<organism evidence="1 2">
    <name type="scientific">Bacillus taeanensis</name>
    <dbReference type="NCBI Taxonomy" id="273032"/>
    <lineage>
        <taxon>Bacteria</taxon>
        <taxon>Bacillati</taxon>
        <taxon>Bacillota</taxon>
        <taxon>Bacilli</taxon>
        <taxon>Bacillales</taxon>
        <taxon>Bacillaceae</taxon>
        <taxon>Bacillus</taxon>
    </lineage>
</organism>
<comment type="caution">
    <text evidence="1">The sequence shown here is derived from an EMBL/GenBank/DDBJ whole genome shotgun (WGS) entry which is preliminary data.</text>
</comment>
<evidence type="ECO:0000313" key="2">
    <source>
        <dbReference type="Proteomes" id="UP000253314"/>
    </source>
</evidence>
<sequence length="82" mass="9672">MEMEKIYEIQRIKQVIQEFEGGEEHVIRTPQDAANIASQFIGEDDREIFFRYASEYKKSRCCCSSLSCWFVGCKYRACERSV</sequence>
<dbReference type="AlphaFoldDB" id="A0A366XVD4"/>
<dbReference type="EMBL" id="QOCW01000025">
    <property type="protein sequence ID" value="RBW68094.1"/>
    <property type="molecule type" value="Genomic_DNA"/>
</dbReference>
<accession>A0A366XVD4</accession>
<dbReference type="Proteomes" id="UP000253314">
    <property type="component" value="Unassembled WGS sequence"/>
</dbReference>
<dbReference type="OrthoDB" id="9804482at2"/>
<proteinExistence type="predicted"/>